<evidence type="ECO:0000259" key="7">
    <source>
        <dbReference type="Pfam" id="PF01077"/>
    </source>
</evidence>
<dbReference type="SUPFAM" id="SSF55124">
    <property type="entry name" value="Nitrite/Sulfite reductase N-terminal domain-like"/>
    <property type="match status" value="2"/>
</dbReference>
<name>A0A9Q9CH32_9FIRM</name>
<gene>
    <name evidence="9" type="ORF">J0J70_12760</name>
</gene>
<keyword evidence="5" id="KW-0408">Iron</keyword>
<evidence type="ECO:0000256" key="4">
    <source>
        <dbReference type="ARBA" id="ARBA00023002"/>
    </source>
</evidence>
<dbReference type="AlphaFoldDB" id="A0A9Q9CH32"/>
<evidence type="ECO:0000256" key="2">
    <source>
        <dbReference type="ARBA" id="ARBA00022617"/>
    </source>
</evidence>
<evidence type="ECO:0000259" key="8">
    <source>
        <dbReference type="Pfam" id="PF03460"/>
    </source>
</evidence>
<feature type="domain" description="Nitrite/sulphite reductase 4Fe-4S" evidence="7">
    <location>
        <begin position="118"/>
        <end position="269"/>
    </location>
</feature>
<evidence type="ECO:0000256" key="6">
    <source>
        <dbReference type="ARBA" id="ARBA00023014"/>
    </source>
</evidence>
<feature type="domain" description="Nitrite/Sulfite reductase ferredoxin-like" evidence="8">
    <location>
        <begin position="43"/>
        <end position="106"/>
    </location>
</feature>
<dbReference type="SUPFAM" id="SSF56014">
    <property type="entry name" value="Nitrite and sulphite reductase 4Fe-4S domain-like"/>
    <property type="match status" value="2"/>
</dbReference>
<dbReference type="PANTHER" id="PTHR32439:SF9">
    <property type="entry name" value="BLR3264 PROTEIN"/>
    <property type="match status" value="1"/>
</dbReference>
<dbReference type="Proteomes" id="UP001058072">
    <property type="component" value="Chromosome"/>
</dbReference>
<sequence>MQDLKQVLYSEIEDFRQVGHQFLNGEINMMKFKHVSGGLGVYAHRDKKELMIRLRIPSGVLTLENMKLVGDLAKKYGLERIHLTTRQAIQLHGLSIDEVCDLMKEALDHDLYTRGAGGNFPRNVAISPLSGVDPNEAFDVTPYALATGDYFLKDIYKYKLPRKLKVSFSCSNADEAHCTVQDLGFLAVTKNGEEYFQVYLGGGLGQNPRLAIKYEPLIKPNEVLYYVEAMVQLFMAEGDYENRNKARVRYIVERLGEEATLEAYQKHVDEVKAKGGLDLIDLPKTIINKTAQPQPLEDKRIFVQKQSGLYSVYLHPVGGQLELNDFVKLIEFVESVEGVDVRLAMEEGIYFRNLSGEEAKQLLQITDSMSGKTKLEQSVSCIGAPTCQIGLCNSQGTLRQILQHFKFKNYNQDVLPRVYLSGCQNSCGVHQIGALGFTGKKKKVDGAVAECFTFSVGGKFGADKTQLGHSYGEMVSTKIPEFLYELAQAVEKSNLDFERYIVEEEAVFNALVEKYIV</sequence>
<evidence type="ECO:0000313" key="10">
    <source>
        <dbReference type="Proteomes" id="UP001058072"/>
    </source>
</evidence>
<protein>
    <submittedName>
        <fullName evidence="9">Nitrite/sulfite reductase</fullName>
    </submittedName>
</protein>
<dbReference type="GO" id="GO:0016491">
    <property type="term" value="F:oxidoreductase activity"/>
    <property type="evidence" value="ECO:0007669"/>
    <property type="project" value="UniProtKB-KW"/>
</dbReference>
<accession>A0A9Q9CH32</accession>
<evidence type="ECO:0000313" key="9">
    <source>
        <dbReference type="EMBL" id="UUF08418.1"/>
    </source>
</evidence>
<dbReference type="Gene3D" id="3.90.480.10">
    <property type="entry name" value="Sulfite Reductase Hemoprotein,Domain 2"/>
    <property type="match status" value="1"/>
</dbReference>
<dbReference type="Pfam" id="PF03460">
    <property type="entry name" value="NIR_SIR_ferr"/>
    <property type="match status" value="1"/>
</dbReference>
<reference evidence="9" key="1">
    <citation type="submission" date="2021-03" db="EMBL/GenBank/DDBJ databases">
        <title>Comparative Genomics and Metabolomics in the genus Turicibacter.</title>
        <authorList>
            <person name="Maki J."/>
            <person name="Looft T."/>
        </authorList>
    </citation>
    <scope>NUCLEOTIDE SEQUENCE</scope>
    <source>
        <strain evidence="9">ISU324</strain>
    </source>
</reference>
<dbReference type="Gene3D" id="3.30.413.10">
    <property type="entry name" value="Sulfite Reductase Hemoprotein, domain 1"/>
    <property type="match status" value="2"/>
</dbReference>
<organism evidence="9 10">
    <name type="scientific">Turicibacter bilis</name>
    <dbReference type="NCBI Taxonomy" id="2735723"/>
    <lineage>
        <taxon>Bacteria</taxon>
        <taxon>Bacillati</taxon>
        <taxon>Bacillota</taxon>
        <taxon>Erysipelotrichia</taxon>
        <taxon>Erysipelotrichales</taxon>
        <taxon>Turicibacteraceae</taxon>
        <taxon>Turicibacter</taxon>
    </lineage>
</organism>
<evidence type="ECO:0000256" key="3">
    <source>
        <dbReference type="ARBA" id="ARBA00022723"/>
    </source>
</evidence>
<dbReference type="GO" id="GO:0046872">
    <property type="term" value="F:metal ion binding"/>
    <property type="evidence" value="ECO:0007669"/>
    <property type="project" value="UniProtKB-KW"/>
</dbReference>
<dbReference type="InterPro" id="IPR051329">
    <property type="entry name" value="NIR_SIR_4Fe-4S"/>
</dbReference>
<keyword evidence="4" id="KW-0560">Oxidoreductase</keyword>
<keyword evidence="2" id="KW-0349">Heme</keyword>
<dbReference type="InterPro" id="IPR036136">
    <property type="entry name" value="Nit/Sulf_reduc_fer-like_dom_sf"/>
</dbReference>
<evidence type="ECO:0000256" key="5">
    <source>
        <dbReference type="ARBA" id="ARBA00023004"/>
    </source>
</evidence>
<dbReference type="InterPro" id="IPR006067">
    <property type="entry name" value="NO2/SO3_Rdtase_4Fe4S_dom"/>
</dbReference>
<dbReference type="EMBL" id="CP071250">
    <property type="protein sequence ID" value="UUF08418.1"/>
    <property type="molecule type" value="Genomic_DNA"/>
</dbReference>
<dbReference type="InterPro" id="IPR045854">
    <property type="entry name" value="NO2/SO3_Rdtase_4Fe4S_sf"/>
</dbReference>
<dbReference type="GO" id="GO:0020037">
    <property type="term" value="F:heme binding"/>
    <property type="evidence" value="ECO:0007669"/>
    <property type="project" value="InterPro"/>
</dbReference>
<dbReference type="GO" id="GO:0051539">
    <property type="term" value="F:4 iron, 4 sulfur cluster binding"/>
    <property type="evidence" value="ECO:0007669"/>
    <property type="project" value="UniProtKB-KW"/>
</dbReference>
<evidence type="ECO:0000256" key="1">
    <source>
        <dbReference type="ARBA" id="ARBA00022485"/>
    </source>
</evidence>
<dbReference type="InterPro" id="IPR005117">
    <property type="entry name" value="NiRdtase/SiRdtase_haem-b_fer"/>
</dbReference>
<dbReference type="PANTHER" id="PTHR32439">
    <property type="entry name" value="FERREDOXIN--NITRITE REDUCTASE, CHLOROPLASTIC"/>
    <property type="match status" value="1"/>
</dbReference>
<dbReference type="RefSeq" id="WP_212724145.1">
    <property type="nucleotide sequence ID" value="NZ_CP071250.1"/>
</dbReference>
<dbReference type="Pfam" id="PF01077">
    <property type="entry name" value="NIR_SIR"/>
    <property type="match status" value="1"/>
</dbReference>
<keyword evidence="6" id="KW-0411">Iron-sulfur</keyword>
<keyword evidence="3" id="KW-0479">Metal-binding</keyword>
<keyword evidence="1" id="KW-0004">4Fe-4S</keyword>
<proteinExistence type="predicted"/>